<evidence type="ECO:0000256" key="3">
    <source>
        <dbReference type="ARBA" id="ARBA00022801"/>
    </source>
</evidence>
<evidence type="ECO:0000256" key="2">
    <source>
        <dbReference type="ARBA" id="ARBA00022555"/>
    </source>
</evidence>
<dbReference type="Pfam" id="PF01195">
    <property type="entry name" value="Pept_tRNA_hydro"/>
    <property type="match status" value="1"/>
</dbReference>
<dbReference type="PANTHER" id="PTHR17224:SF1">
    <property type="entry name" value="PEPTIDYL-TRNA HYDROLASE"/>
    <property type="match status" value="1"/>
</dbReference>
<dbReference type="GO" id="GO:0004045">
    <property type="term" value="F:peptidyl-tRNA hydrolase activity"/>
    <property type="evidence" value="ECO:0007669"/>
    <property type="project" value="UniProtKB-UniRule"/>
</dbReference>
<dbReference type="AlphaFoldDB" id="A0AA43RJ83"/>
<gene>
    <name evidence="8 9" type="primary">pth</name>
    <name evidence="9" type="ORF">Q3982_04130</name>
</gene>
<dbReference type="EC" id="3.1.1.29" evidence="1 8"/>
<evidence type="ECO:0000256" key="6">
    <source>
        <dbReference type="ARBA" id="ARBA00048707"/>
    </source>
</evidence>
<dbReference type="SUPFAM" id="SSF53178">
    <property type="entry name" value="Peptidyl-tRNA hydrolase-like"/>
    <property type="match status" value="1"/>
</dbReference>
<reference evidence="9" key="1">
    <citation type="submission" date="2023-07" db="EMBL/GenBank/DDBJ databases">
        <title>Between Cages and Wild: Unraveling the Impact of Captivity on Animal Microbiomes and Antimicrobial Resistance.</title>
        <authorList>
            <person name="Schmartz G.P."/>
            <person name="Rehner J."/>
            <person name="Schuff M.J."/>
            <person name="Becker S.L."/>
            <person name="Kravczyk M."/>
            <person name="Gurevich A."/>
            <person name="Francke R."/>
            <person name="Mueller R."/>
            <person name="Keller V."/>
            <person name="Keller A."/>
        </authorList>
    </citation>
    <scope>NUCLEOTIDE SEQUENCE</scope>
    <source>
        <strain evidence="9">S12M_St_49</strain>
    </source>
</reference>
<dbReference type="PANTHER" id="PTHR17224">
    <property type="entry name" value="PEPTIDYL-TRNA HYDROLASE"/>
    <property type="match status" value="1"/>
</dbReference>
<comment type="subcellular location">
    <subcellularLocation>
        <location evidence="8">Cytoplasm</location>
    </subcellularLocation>
</comment>
<feature type="site" description="Stabilizes the basic form of H active site to accept a proton" evidence="8">
    <location>
        <position position="98"/>
    </location>
</feature>
<sequence>MNKKTIDFLIVGLGNPGPEYEHTLHNVGFDVVDKIADDLRVNYWKDGCGALYAEAKTAEGAEVVLAKPQSFMNTSGGPVSSLLKEYRLTVKNLIVIHDDLDLDPGRIRIKVGGSAGGHNGIKSIINKCGDQNFIHVKVGIGHPPGRKTVVDWVLSLPLKANAEDMSFGLEHAKDAALALTHETVQNVQNKFN</sequence>
<dbReference type="GO" id="GO:0005737">
    <property type="term" value="C:cytoplasm"/>
    <property type="evidence" value="ECO:0007669"/>
    <property type="project" value="UniProtKB-SubCell"/>
</dbReference>
<dbReference type="Proteomes" id="UP001168575">
    <property type="component" value="Unassembled WGS sequence"/>
</dbReference>
<dbReference type="Gene3D" id="3.40.50.1470">
    <property type="entry name" value="Peptidyl-tRNA hydrolase"/>
    <property type="match status" value="1"/>
</dbReference>
<proteinExistence type="inferred from homology"/>
<dbReference type="GO" id="GO:0072344">
    <property type="term" value="P:rescue of stalled ribosome"/>
    <property type="evidence" value="ECO:0007669"/>
    <property type="project" value="UniProtKB-UniRule"/>
</dbReference>
<protein>
    <recommendedName>
        <fullName evidence="7 8">Peptidyl-tRNA hydrolase</fullName>
        <shortName evidence="8">Pth</shortName>
        <ecNumber evidence="1 8">3.1.1.29</ecNumber>
    </recommendedName>
</protein>
<keyword evidence="2 8" id="KW-0820">tRNA-binding</keyword>
<organism evidence="9 10">
    <name type="scientific">Phoenicibacter congonensis</name>
    <dbReference type="NCBI Taxonomy" id="1944646"/>
    <lineage>
        <taxon>Bacteria</taxon>
        <taxon>Bacillati</taxon>
        <taxon>Actinomycetota</taxon>
        <taxon>Coriobacteriia</taxon>
        <taxon>Eggerthellales</taxon>
        <taxon>Eggerthellaceae</taxon>
        <taxon>Phoenicibacter</taxon>
    </lineage>
</organism>
<feature type="site" description="Discriminates between blocked and unblocked aminoacyl-tRNA" evidence="8">
    <location>
        <position position="15"/>
    </location>
</feature>
<dbReference type="InterPro" id="IPR036416">
    <property type="entry name" value="Pept_tRNA_hydro_sf"/>
</dbReference>
<keyword evidence="4 8" id="KW-0694">RNA-binding</keyword>
<keyword evidence="8" id="KW-0963">Cytoplasm</keyword>
<evidence type="ECO:0000313" key="9">
    <source>
        <dbReference type="EMBL" id="MDO4841846.1"/>
    </source>
</evidence>
<evidence type="ECO:0000256" key="7">
    <source>
        <dbReference type="ARBA" id="ARBA00050038"/>
    </source>
</evidence>
<name>A0AA43RJ83_9ACTN</name>
<dbReference type="InterPro" id="IPR018171">
    <property type="entry name" value="Pept_tRNA_hydro_CS"/>
</dbReference>
<comment type="function">
    <text evidence="8">Hydrolyzes ribosome-free peptidyl-tRNAs (with 1 or more amino acids incorporated), which drop off the ribosome during protein synthesis, or as a result of ribosome stalling.</text>
</comment>
<feature type="binding site" evidence="8">
    <location>
        <position position="119"/>
    </location>
    <ligand>
        <name>tRNA</name>
        <dbReference type="ChEBI" id="CHEBI:17843"/>
    </ligand>
</feature>
<keyword evidence="10" id="KW-1185">Reference proteome</keyword>
<dbReference type="PROSITE" id="PS01196">
    <property type="entry name" value="PEPT_TRNA_HYDROL_2"/>
    <property type="match status" value="1"/>
</dbReference>
<dbReference type="GO" id="GO:0006515">
    <property type="term" value="P:protein quality control for misfolded or incompletely synthesized proteins"/>
    <property type="evidence" value="ECO:0007669"/>
    <property type="project" value="UniProtKB-UniRule"/>
</dbReference>
<evidence type="ECO:0000256" key="8">
    <source>
        <dbReference type="HAMAP-Rule" id="MF_00083"/>
    </source>
</evidence>
<accession>A0AA43RJ83</accession>
<evidence type="ECO:0000256" key="5">
    <source>
        <dbReference type="ARBA" id="ARBA00038063"/>
    </source>
</evidence>
<feature type="binding site" evidence="8">
    <location>
        <position position="73"/>
    </location>
    <ligand>
        <name>tRNA</name>
        <dbReference type="ChEBI" id="CHEBI:17843"/>
    </ligand>
</feature>
<feature type="binding site" evidence="8">
    <location>
        <position position="71"/>
    </location>
    <ligand>
        <name>tRNA</name>
        <dbReference type="ChEBI" id="CHEBI:17843"/>
    </ligand>
</feature>
<dbReference type="GO" id="GO:0000049">
    <property type="term" value="F:tRNA binding"/>
    <property type="evidence" value="ECO:0007669"/>
    <property type="project" value="UniProtKB-UniRule"/>
</dbReference>
<dbReference type="InterPro" id="IPR001328">
    <property type="entry name" value="Pept_tRNA_hydro"/>
</dbReference>
<evidence type="ECO:0000313" key="10">
    <source>
        <dbReference type="Proteomes" id="UP001168575"/>
    </source>
</evidence>
<comment type="similarity">
    <text evidence="5 8">Belongs to the PTH family.</text>
</comment>
<feature type="active site" description="Proton acceptor" evidence="8">
    <location>
        <position position="25"/>
    </location>
</feature>
<dbReference type="FunFam" id="3.40.50.1470:FF:000001">
    <property type="entry name" value="Peptidyl-tRNA hydrolase"/>
    <property type="match status" value="1"/>
</dbReference>
<dbReference type="CDD" id="cd00462">
    <property type="entry name" value="PTH"/>
    <property type="match status" value="1"/>
</dbReference>
<keyword evidence="3 8" id="KW-0378">Hydrolase</keyword>
<comment type="catalytic activity">
    <reaction evidence="6 8">
        <text>an N-acyl-L-alpha-aminoacyl-tRNA + H2O = an N-acyl-L-amino acid + a tRNA + H(+)</text>
        <dbReference type="Rhea" id="RHEA:54448"/>
        <dbReference type="Rhea" id="RHEA-COMP:10123"/>
        <dbReference type="Rhea" id="RHEA-COMP:13883"/>
        <dbReference type="ChEBI" id="CHEBI:15377"/>
        <dbReference type="ChEBI" id="CHEBI:15378"/>
        <dbReference type="ChEBI" id="CHEBI:59874"/>
        <dbReference type="ChEBI" id="CHEBI:78442"/>
        <dbReference type="ChEBI" id="CHEBI:138191"/>
        <dbReference type="EC" id="3.1.1.29"/>
    </reaction>
</comment>
<dbReference type="NCBIfam" id="TIGR00447">
    <property type="entry name" value="pth"/>
    <property type="match status" value="1"/>
</dbReference>
<evidence type="ECO:0000256" key="1">
    <source>
        <dbReference type="ARBA" id="ARBA00013260"/>
    </source>
</evidence>
<comment type="caution">
    <text evidence="9">The sequence shown here is derived from an EMBL/GenBank/DDBJ whole genome shotgun (WGS) entry which is preliminary data.</text>
</comment>
<dbReference type="EMBL" id="JAUMVS010000055">
    <property type="protein sequence ID" value="MDO4841846.1"/>
    <property type="molecule type" value="Genomic_DNA"/>
</dbReference>
<comment type="function">
    <text evidence="8">Catalyzes the release of premature peptidyl moieties from peptidyl-tRNA molecules trapped in stalled 50S ribosomal subunits, and thus maintains levels of free tRNAs and 50S ribosomes.</text>
</comment>
<dbReference type="HAMAP" id="MF_00083">
    <property type="entry name" value="Pept_tRNA_hydro_bact"/>
    <property type="match status" value="1"/>
</dbReference>
<comment type="subunit">
    <text evidence="8">Monomer.</text>
</comment>
<evidence type="ECO:0000256" key="4">
    <source>
        <dbReference type="ARBA" id="ARBA00022884"/>
    </source>
</evidence>
<feature type="binding site" evidence="8">
    <location>
        <position position="20"/>
    </location>
    <ligand>
        <name>tRNA</name>
        <dbReference type="ChEBI" id="CHEBI:17843"/>
    </ligand>
</feature>